<proteinExistence type="predicted"/>
<dbReference type="OrthoDB" id="2915292at2759"/>
<sequence>MTFTQVASLLQSLSSPGSVSASKLPQELVDLLAEMVPKLEELELRIKDVVPLYTYPSSRKSRSQCREQIDQFSTEMHSRTYTQWTNLKRVSVWKFNSKMQYQAEYVELFGECVPALKRELEKGRRRRSQDGGGEVLLAQPQQCTSAGVITLR</sequence>
<dbReference type="Proteomes" id="UP000799118">
    <property type="component" value="Unassembled WGS sequence"/>
</dbReference>
<name>A0A6A4I3A0_9AGAR</name>
<dbReference type="EMBL" id="ML769426">
    <property type="protein sequence ID" value="KAE9403354.1"/>
    <property type="molecule type" value="Genomic_DNA"/>
</dbReference>
<reference evidence="1" key="1">
    <citation type="journal article" date="2019" name="Environ. Microbiol.">
        <title>Fungal ecological strategies reflected in gene transcription - a case study of two litter decomposers.</title>
        <authorList>
            <person name="Barbi F."/>
            <person name="Kohler A."/>
            <person name="Barry K."/>
            <person name="Baskaran P."/>
            <person name="Daum C."/>
            <person name="Fauchery L."/>
            <person name="Ihrmark K."/>
            <person name="Kuo A."/>
            <person name="LaButti K."/>
            <person name="Lipzen A."/>
            <person name="Morin E."/>
            <person name="Grigoriev I.V."/>
            <person name="Henrissat B."/>
            <person name="Lindahl B."/>
            <person name="Martin F."/>
        </authorList>
    </citation>
    <scope>NUCLEOTIDE SEQUENCE</scope>
    <source>
        <strain evidence="1">JB14</strain>
    </source>
</reference>
<dbReference type="AlphaFoldDB" id="A0A6A4I3A0"/>
<evidence type="ECO:0000313" key="1">
    <source>
        <dbReference type="EMBL" id="KAE9403354.1"/>
    </source>
</evidence>
<accession>A0A6A4I3A0</accession>
<organism evidence="1 2">
    <name type="scientific">Gymnopus androsaceus JB14</name>
    <dbReference type="NCBI Taxonomy" id="1447944"/>
    <lineage>
        <taxon>Eukaryota</taxon>
        <taxon>Fungi</taxon>
        <taxon>Dikarya</taxon>
        <taxon>Basidiomycota</taxon>
        <taxon>Agaricomycotina</taxon>
        <taxon>Agaricomycetes</taxon>
        <taxon>Agaricomycetidae</taxon>
        <taxon>Agaricales</taxon>
        <taxon>Marasmiineae</taxon>
        <taxon>Omphalotaceae</taxon>
        <taxon>Gymnopus</taxon>
    </lineage>
</organism>
<evidence type="ECO:0000313" key="2">
    <source>
        <dbReference type="Proteomes" id="UP000799118"/>
    </source>
</evidence>
<keyword evidence="2" id="KW-1185">Reference proteome</keyword>
<protein>
    <submittedName>
        <fullName evidence="1">Uncharacterized protein</fullName>
    </submittedName>
</protein>
<gene>
    <name evidence="1" type="ORF">BT96DRAFT_917613</name>
</gene>